<protein>
    <recommendedName>
        <fullName evidence="4">Secreted protein</fullName>
    </recommendedName>
</protein>
<sequence length="93" mass="10463">MRAEPARYARVIVVVLGIILAGTEERLNGLDDWTACLNNHTRDIPVAMKFTECRSKARMYIRQRFKLRGGSTLSSQRVSTDGGMGMRKICTCL</sequence>
<accession>A0AAV2P2L0</accession>
<feature type="chain" id="PRO_5043785767" description="Secreted protein" evidence="1">
    <location>
        <begin position="26"/>
        <end position="93"/>
    </location>
</feature>
<feature type="signal peptide" evidence="1">
    <location>
        <begin position="1"/>
        <end position="25"/>
    </location>
</feature>
<evidence type="ECO:0008006" key="4">
    <source>
        <dbReference type="Google" id="ProtNLM"/>
    </source>
</evidence>
<keyword evidence="1" id="KW-0732">Signal</keyword>
<evidence type="ECO:0000313" key="3">
    <source>
        <dbReference type="Proteomes" id="UP001497644"/>
    </source>
</evidence>
<name>A0AAV2P2L0_9HYME</name>
<dbReference type="AlphaFoldDB" id="A0AAV2P2L0"/>
<evidence type="ECO:0000256" key="1">
    <source>
        <dbReference type="SAM" id="SignalP"/>
    </source>
</evidence>
<evidence type="ECO:0000313" key="2">
    <source>
        <dbReference type="EMBL" id="CAL1685885.1"/>
    </source>
</evidence>
<keyword evidence="3" id="KW-1185">Reference proteome</keyword>
<dbReference type="EMBL" id="OZ034829">
    <property type="protein sequence ID" value="CAL1685885.1"/>
    <property type="molecule type" value="Genomic_DNA"/>
</dbReference>
<gene>
    <name evidence="2" type="ORF">LPLAT_LOCUS11290</name>
</gene>
<dbReference type="Proteomes" id="UP001497644">
    <property type="component" value="Chromosome 6"/>
</dbReference>
<organism evidence="2 3">
    <name type="scientific">Lasius platythorax</name>
    <dbReference type="NCBI Taxonomy" id="488582"/>
    <lineage>
        <taxon>Eukaryota</taxon>
        <taxon>Metazoa</taxon>
        <taxon>Ecdysozoa</taxon>
        <taxon>Arthropoda</taxon>
        <taxon>Hexapoda</taxon>
        <taxon>Insecta</taxon>
        <taxon>Pterygota</taxon>
        <taxon>Neoptera</taxon>
        <taxon>Endopterygota</taxon>
        <taxon>Hymenoptera</taxon>
        <taxon>Apocrita</taxon>
        <taxon>Aculeata</taxon>
        <taxon>Formicoidea</taxon>
        <taxon>Formicidae</taxon>
        <taxon>Formicinae</taxon>
        <taxon>Lasius</taxon>
        <taxon>Lasius</taxon>
    </lineage>
</organism>
<proteinExistence type="predicted"/>
<reference evidence="2" key="1">
    <citation type="submission" date="2024-04" db="EMBL/GenBank/DDBJ databases">
        <authorList>
            <consortium name="Molecular Ecology Group"/>
        </authorList>
    </citation>
    <scope>NUCLEOTIDE SEQUENCE</scope>
</reference>